<dbReference type="AlphaFoldDB" id="A0A8J7TLR3"/>
<proteinExistence type="predicted"/>
<comment type="caution">
    <text evidence="1">The sequence shown here is derived from an EMBL/GenBank/DDBJ whole genome shotgun (WGS) entry which is preliminary data.</text>
</comment>
<evidence type="ECO:0000313" key="1">
    <source>
        <dbReference type="EMBL" id="MBN8660080.1"/>
    </source>
</evidence>
<evidence type="ECO:0000313" key="2">
    <source>
        <dbReference type="Proteomes" id="UP000664277"/>
    </source>
</evidence>
<reference evidence="1" key="1">
    <citation type="submission" date="2021-02" db="EMBL/GenBank/DDBJ databases">
        <title>Genome-Resolved Metagenomics of a Microbial Community Performing Photosynthetic Biological Nutrient Removal.</title>
        <authorList>
            <person name="Mcdaniel E.A."/>
        </authorList>
    </citation>
    <scope>NUCLEOTIDE SEQUENCE</scope>
    <source>
        <strain evidence="1">UWPOB_OBS1</strain>
    </source>
</reference>
<sequence length="297" mass="32033">MLKESQIKNLWLGLTVLTMIGIYPPWKEYGAVESPLGFASIFSPPSLSREAMSRGVTRVDIDFSRLSVELFLGLATAAVLVVSAGSKDARGGRETKSFASSPTSLNANAASGAASAGFSEKAKSVPANMVLVDLPEGESLGEILVESADDPDYWEPLCQAKGQVLLPRGRKFQLELAKDRRVDTGLLKRFPTGYLFSIDGSDAKLTDDDAEKLAMVQGLKELDLSGTPISSKAVEKLRSLKSLEKLWLDNTLIDDASVPFLISLGELKKLSLQGTSLNDLSKESLKKDLPTEIELVV</sequence>
<organism evidence="1 2">
    <name type="scientific">Candidatus Obscuribacter phosphatis</name>
    <dbReference type="NCBI Taxonomy" id="1906157"/>
    <lineage>
        <taxon>Bacteria</taxon>
        <taxon>Bacillati</taxon>
        <taxon>Candidatus Melainabacteria</taxon>
        <taxon>Candidatus Obscuribacterales</taxon>
        <taxon>Candidatus Obscuribacteraceae</taxon>
        <taxon>Candidatus Obscuribacter</taxon>
    </lineage>
</organism>
<gene>
    <name evidence="1" type="ORF">J0M35_06925</name>
</gene>
<protein>
    <submittedName>
        <fullName evidence="1">Leucine-rich repeat domain-containing protein</fullName>
    </submittedName>
</protein>
<dbReference type="Proteomes" id="UP000664277">
    <property type="component" value="Unassembled WGS sequence"/>
</dbReference>
<dbReference type="EMBL" id="JAFLCK010000007">
    <property type="protein sequence ID" value="MBN8660080.1"/>
    <property type="molecule type" value="Genomic_DNA"/>
</dbReference>
<accession>A0A8J7TLR3</accession>
<name>A0A8J7TLR3_9BACT</name>
<dbReference type="SUPFAM" id="SSF52047">
    <property type="entry name" value="RNI-like"/>
    <property type="match status" value="1"/>
</dbReference>
<dbReference type="Gene3D" id="3.80.10.10">
    <property type="entry name" value="Ribonuclease Inhibitor"/>
    <property type="match status" value="1"/>
</dbReference>
<dbReference type="InterPro" id="IPR032675">
    <property type="entry name" value="LRR_dom_sf"/>
</dbReference>